<dbReference type="InterPro" id="IPR010393">
    <property type="entry name" value="DUF991_YecM-like"/>
</dbReference>
<protein>
    <submittedName>
        <fullName evidence="1">Glyoxalase/Bleomycin resistance protein/Dihydroxybiphenyl dioxygenase</fullName>
    </submittedName>
</protein>
<dbReference type="EMBL" id="MCFE01000019">
    <property type="protein sequence ID" value="ORY06078.1"/>
    <property type="molecule type" value="Genomic_DNA"/>
</dbReference>
<keyword evidence="1" id="KW-0560">Oxidoreductase</keyword>
<organism evidence="1 2">
    <name type="scientific">Basidiobolus meristosporus CBS 931.73</name>
    <dbReference type="NCBI Taxonomy" id="1314790"/>
    <lineage>
        <taxon>Eukaryota</taxon>
        <taxon>Fungi</taxon>
        <taxon>Fungi incertae sedis</taxon>
        <taxon>Zoopagomycota</taxon>
        <taxon>Entomophthoromycotina</taxon>
        <taxon>Basidiobolomycetes</taxon>
        <taxon>Basidiobolales</taxon>
        <taxon>Basidiobolaceae</taxon>
        <taxon>Basidiobolus</taxon>
    </lineage>
</organism>
<dbReference type="SUPFAM" id="SSF54593">
    <property type="entry name" value="Glyoxalase/Bleomycin resistance protein/Dihydroxybiphenyl dioxygenase"/>
    <property type="match status" value="1"/>
</dbReference>
<gene>
    <name evidence="1" type="ORF">K493DRAFT_310718</name>
</gene>
<sequence length="179" mass="20136">MGVIEALEKDVTPFVTQVLHTLHGHGIDVSENMMDHVCYRVESLSEYEECKLELSSKGCLLIENNIGGRPIATFKLNNPILVTDPISKQVREVRVIELPSPKTGSFYKTGLEHVEFVIADSFEHFISKHEKLSFSTKGSFKPVNPEISLKFKELGFSVKFHHMPLEQVIELEKAAEVVG</sequence>
<dbReference type="Proteomes" id="UP000193498">
    <property type="component" value="Unassembled WGS sequence"/>
</dbReference>
<dbReference type="GO" id="GO:0051213">
    <property type="term" value="F:dioxygenase activity"/>
    <property type="evidence" value="ECO:0007669"/>
    <property type="project" value="UniProtKB-KW"/>
</dbReference>
<keyword evidence="2" id="KW-1185">Reference proteome</keyword>
<accession>A0A1Y1Z710</accession>
<evidence type="ECO:0000313" key="2">
    <source>
        <dbReference type="Proteomes" id="UP000193498"/>
    </source>
</evidence>
<proteinExistence type="predicted"/>
<reference evidence="1 2" key="1">
    <citation type="submission" date="2016-07" db="EMBL/GenBank/DDBJ databases">
        <title>Pervasive Adenine N6-methylation of Active Genes in Fungi.</title>
        <authorList>
            <consortium name="DOE Joint Genome Institute"/>
            <person name="Mondo S.J."/>
            <person name="Dannebaum R.O."/>
            <person name="Kuo R.C."/>
            <person name="Labutti K."/>
            <person name="Haridas S."/>
            <person name="Kuo A."/>
            <person name="Salamov A."/>
            <person name="Ahrendt S.R."/>
            <person name="Lipzen A."/>
            <person name="Sullivan W."/>
            <person name="Andreopoulos W.B."/>
            <person name="Clum A."/>
            <person name="Lindquist E."/>
            <person name="Daum C."/>
            <person name="Ramamoorthy G.K."/>
            <person name="Gryganskyi A."/>
            <person name="Culley D."/>
            <person name="Magnuson J.K."/>
            <person name="James T.Y."/>
            <person name="O'Malley M.A."/>
            <person name="Stajich J.E."/>
            <person name="Spatafora J.W."/>
            <person name="Visel A."/>
            <person name="Grigoriev I.V."/>
        </authorList>
    </citation>
    <scope>NUCLEOTIDE SEQUENCE [LARGE SCALE GENOMIC DNA]</scope>
    <source>
        <strain evidence="1 2">CBS 931.73</strain>
    </source>
</reference>
<dbReference type="Gene3D" id="3.10.180.10">
    <property type="entry name" value="2,3-Dihydroxybiphenyl 1,2-Dioxygenase, domain 1"/>
    <property type="match status" value="1"/>
</dbReference>
<dbReference type="Pfam" id="PF06185">
    <property type="entry name" value="YecM"/>
    <property type="match status" value="1"/>
</dbReference>
<dbReference type="AlphaFoldDB" id="A0A1Y1Z710"/>
<evidence type="ECO:0000313" key="1">
    <source>
        <dbReference type="EMBL" id="ORY06078.1"/>
    </source>
</evidence>
<dbReference type="InParanoid" id="A0A1Y1Z710"/>
<dbReference type="OrthoDB" id="17928at2759"/>
<dbReference type="PANTHER" id="PTHR37519:SF1">
    <property type="entry name" value="DIHYDROXYBIPHENYL DIOXYGENASE DOMAIN-CONTAINING PROTEIN"/>
    <property type="match status" value="1"/>
</dbReference>
<dbReference type="InterPro" id="IPR029068">
    <property type="entry name" value="Glyas_Bleomycin-R_OHBP_Dase"/>
</dbReference>
<dbReference type="PANTHER" id="PTHR37519">
    <property type="match status" value="1"/>
</dbReference>
<keyword evidence="1" id="KW-0223">Dioxygenase</keyword>
<name>A0A1Y1Z710_9FUNG</name>
<comment type="caution">
    <text evidence="1">The sequence shown here is derived from an EMBL/GenBank/DDBJ whole genome shotgun (WGS) entry which is preliminary data.</text>
</comment>